<organism evidence="4 5">
    <name type="scientific">Candidatus Gottesmanbacteria bacterium RIFCSPLOWO2_01_FULL_43_11b</name>
    <dbReference type="NCBI Taxonomy" id="1798392"/>
    <lineage>
        <taxon>Bacteria</taxon>
        <taxon>Candidatus Gottesmaniibacteriota</taxon>
    </lineage>
</organism>
<dbReference type="PANTHER" id="PTHR30244">
    <property type="entry name" value="TRANSAMINASE"/>
    <property type="match status" value="1"/>
</dbReference>
<name>A0A1F6AGP8_9BACT</name>
<evidence type="ECO:0008006" key="6">
    <source>
        <dbReference type="Google" id="ProtNLM"/>
    </source>
</evidence>
<dbReference type="GO" id="GO:0000271">
    <property type="term" value="P:polysaccharide biosynthetic process"/>
    <property type="evidence" value="ECO:0007669"/>
    <property type="project" value="TreeGrafter"/>
</dbReference>
<dbReference type="InterPro" id="IPR015424">
    <property type="entry name" value="PyrdxlP-dep_Trfase"/>
</dbReference>
<sequence length="381" mass="41971">MTRIPLHKPYWGISAERAIVKAMRTGTGVADGPESVRMREKLKRITGAKFAMPATSATHAMEATVACLGAKTGDEVIVPSFTLSSTATAVMIRGAKPVFADIDPITYCLDPIDVAKVITKRTVGIITEHYGGFASENFEKLLKLARAHRLWIIEDAAHCIGSYYKGRHLGTFGNAGAFSFHGTKNVATGEGGAMVTNDRKLADKLEIFRAVGTDRQAFLAGKVPIYRWVGEGSSYLLSDLLAALANVQLDQINYINKKRTRIASFYTKELHKYSDFIQLPGIPKGMTNPNWHIYAIKFKNPTHRKMFVVGMRKKGIEVSTHFVPLHSSPMGKKLGGNKRKLPVTDDVAATLVRLPIYPDLTKSDVRLVVSTARGILRTEER</sequence>
<dbReference type="InterPro" id="IPR000653">
    <property type="entry name" value="DegT/StrS_aminotransferase"/>
</dbReference>
<dbReference type="EMBL" id="MFJV01000001">
    <property type="protein sequence ID" value="OGG23930.1"/>
    <property type="molecule type" value="Genomic_DNA"/>
</dbReference>
<accession>A0A1F6AGP8</accession>
<dbReference type="Pfam" id="PF01041">
    <property type="entry name" value="DegT_DnrJ_EryC1"/>
    <property type="match status" value="1"/>
</dbReference>
<dbReference type="CDD" id="cd00616">
    <property type="entry name" value="AHBA_syn"/>
    <property type="match status" value="1"/>
</dbReference>
<dbReference type="InterPro" id="IPR015421">
    <property type="entry name" value="PyrdxlP-dep_Trfase_major"/>
</dbReference>
<feature type="active site" description="Proton acceptor" evidence="1">
    <location>
        <position position="184"/>
    </location>
</feature>
<dbReference type="PIRSF" id="PIRSF000390">
    <property type="entry name" value="PLP_StrS"/>
    <property type="match status" value="1"/>
</dbReference>
<protein>
    <recommendedName>
        <fullName evidence="6">dTDP-4-amino-4,6-dideoxygalactose transaminase</fullName>
    </recommendedName>
</protein>
<evidence type="ECO:0000313" key="5">
    <source>
        <dbReference type="Proteomes" id="UP000178759"/>
    </source>
</evidence>
<proteinExistence type="inferred from homology"/>
<gene>
    <name evidence="4" type="ORF">A3A79_01880</name>
</gene>
<dbReference type="GO" id="GO:0008483">
    <property type="term" value="F:transaminase activity"/>
    <property type="evidence" value="ECO:0007669"/>
    <property type="project" value="TreeGrafter"/>
</dbReference>
<evidence type="ECO:0000256" key="3">
    <source>
        <dbReference type="RuleBase" id="RU004508"/>
    </source>
</evidence>
<dbReference type="InterPro" id="IPR015422">
    <property type="entry name" value="PyrdxlP-dep_Trfase_small"/>
</dbReference>
<feature type="modified residue" description="N6-(pyridoxal phosphate)lysine" evidence="2">
    <location>
        <position position="184"/>
    </location>
</feature>
<dbReference type="Gene3D" id="3.90.1150.10">
    <property type="entry name" value="Aspartate Aminotransferase, domain 1"/>
    <property type="match status" value="1"/>
</dbReference>
<dbReference type="STRING" id="1798392.A3A79_01880"/>
<dbReference type="AlphaFoldDB" id="A0A1F6AGP8"/>
<dbReference type="Proteomes" id="UP000178759">
    <property type="component" value="Unassembled WGS sequence"/>
</dbReference>
<evidence type="ECO:0000313" key="4">
    <source>
        <dbReference type="EMBL" id="OGG23930.1"/>
    </source>
</evidence>
<dbReference type="GO" id="GO:0030170">
    <property type="term" value="F:pyridoxal phosphate binding"/>
    <property type="evidence" value="ECO:0007669"/>
    <property type="project" value="TreeGrafter"/>
</dbReference>
<dbReference type="PANTHER" id="PTHR30244:SF34">
    <property type="entry name" value="DTDP-4-AMINO-4,6-DIDEOXYGALACTOSE TRANSAMINASE"/>
    <property type="match status" value="1"/>
</dbReference>
<evidence type="ECO:0000256" key="2">
    <source>
        <dbReference type="PIRSR" id="PIRSR000390-2"/>
    </source>
</evidence>
<reference evidence="4 5" key="1">
    <citation type="journal article" date="2016" name="Nat. Commun.">
        <title>Thousands of microbial genomes shed light on interconnected biogeochemical processes in an aquifer system.</title>
        <authorList>
            <person name="Anantharaman K."/>
            <person name="Brown C.T."/>
            <person name="Hug L.A."/>
            <person name="Sharon I."/>
            <person name="Castelle C.J."/>
            <person name="Probst A.J."/>
            <person name="Thomas B.C."/>
            <person name="Singh A."/>
            <person name="Wilkins M.J."/>
            <person name="Karaoz U."/>
            <person name="Brodie E.L."/>
            <person name="Williams K.H."/>
            <person name="Hubbard S.S."/>
            <person name="Banfield J.F."/>
        </authorList>
    </citation>
    <scope>NUCLEOTIDE SEQUENCE [LARGE SCALE GENOMIC DNA]</scope>
</reference>
<comment type="similarity">
    <text evidence="3">Belongs to the DegT/DnrJ/EryC1 family.</text>
</comment>
<dbReference type="SUPFAM" id="SSF53383">
    <property type="entry name" value="PLP-dependent transferases"/>
    <property type="match status" value="1"/>
</dbReference>
<evidence type="ECO:0000256" key="1">
    <source>
        <dbReference type="PIRSR" id="PIRSR000390-1"/>
    </source>
</evidence>
<dbReference type="Gene3D" id="3.40.640.10">
    <property type="entry name" value="Type I PLP-dependent aspartate aminotransferase-like (Major domain)"/>
    <property type="match status" value="1"/>
</dbReference>
<comment type="caution">
    <text evidence="4">The sequence shown here is derived from an EMBL/GenBank/DDBJ whole genome shotgun (WGS) entry which is preliminary data.</text>
</comment>
<keyword evidence="2 3" id="KW-0663">Pyridoxal phosphate</keyword>